<reference evidence="1 2" key="1">
    <citation type="submission" date="2018-11" db="EMBL/GenBank/DDBJ databases">
        <title>Novel bacteria species description.</title>
        <authorList>
            <person name="Han J.-H."/>
        </authorList>
    </citation>
    <scope>NUCLEOTIDE SEQUENCE [LARGE SCALE GENOMIC DNA]</scope>
    <source>
        <strain evidence="1 2">KCTC23259</strain>
    </source>
</reference>
<proteinExistence type="predicted"/>
<name>A0AAE3GYG9_9BACT</name>
<keyword evidence="2" id="KW-1185">Reference proteome</keyword>
<evidence type="ECO:0000313" key="2">
    <source>
        <dbReference type="Proteomes" id="UP001204144"/>
    </source>
</evidence>
<organism evidence="1 2">
    <name type="scientific">Lacihabitans soyangensis</name>
    <dbReference type="NCBI Taxonomy" id="869394"/>
    <lineage>
        <taxon>Bacteria</taxon>
        <taxon>Pseudomonadati</taxon>
        <taxon>Bacteroidota</taxon>
        <taxon>Cytophagia</taxon>
        <taxon>Cytophagales</taxon>
        <taxon>Leadbetterellaceae</taxon>
        <taxon>Lacihabitans</taxon>
    </lineage>
</organism>
<dbReference type="PANTHER" id="PTHR33711:SF9">
    <property type="entry name" value="PROTOCATECHUATE 3,4-DIOXYGENASE ALPHA CHAIN"/>
    <property type="match status" value="1"/>
</dbReference>
<dbReference type="GO" id="GO:0016702">
    <property type="term" value="F:oxidoreductase activity, acting on single donors with incorporation of molecular oxygen, incorporation of two atoms of oxygen"/>
    <property type="evidence" value="ECO:0007669"/>
    <property type="project" value="InterPro"/>
</dbReference>
<dbReference type="Proteomes" id="UP001204144">
    <property type="component" value="Unassembled WGS sequence"/>
</dbReference>
<dbReference type="AlphaFoldDB" id="A0AAE3GYG9"/>
<dbReference type="RefSeq" id="WP_255035302.1">
    <property type="nucleotide sequence ID" value="NZ_RJUF01000002.1"/>
</dbReference>
<dbReference type="InterPro" id="IPR050770">
    <property type="entry name" value="Intradiol_RC_Dioxygenase"/>
</dbReference>
<dbReference type="PANTHER" id="PTHR33711">
    <property type="entry name" value="DIOXYGENASE, PUTATIVE (AFU_ORTHOLOGUE AFUA_2G02910)-RELATED"/>
    <property type="match status" value="1"/>
</dbReference>
<evidence type="ECO:0000313" key="1">
    <source>
        <dbReference type="EMBL" id="MCP9761563.1"/>
    </source>
</evidence>
<dbReference type="SUPFAM" id="SSF49482">
    <property type="entry name" value="Aromatic compound dioxygenase"/>
    <property type="match status" value="1"/>
</dbReference>
<dbReference type="EMBL" id="RJUF01000002">
    <property type="protein sequence ID" value="MCP9761563.1"/>
    <property type="molecule type" value="Genomic_DNA"/>
</dbReference>
<gene>
    <name evidence="1" type="ORF">EGI31_01260</name>
</gene>
<dbReference type="Gene3D" id="2.60.130.10">
    <property type="entry name" value="Aromatic compound dioxygenase"/>
    <property type="match status" value="1"/>
</dbReference>
<protein>
    <submittedName>
        <fullName evidence="1">Protocatechuate 3,4-dioxygenase subunit alpha</fullName>
    </submittedName>
</protein>
<dbReference type="GO" id="GO:0005506">
    <property type="term" value="F:iron ion binding"/>
    <property type="evidence" value="ECO:0007669"/>
    <property type="project" value="InterPro"/>
</dbReference>
<sequence length="170" mass="19499">MLKQTPSQTVGPYFAYGLTPEQYLYDFKSLAQNELVSIDDNPITIKGKVFDGEGNVIPDAMLEIWDNQNNLFGRFGTGTEKDHSFVFKTAKPKPIGTNAPFLSVILFMRGQLIHSYTRIYFSDEENNDSDEALKLVPVERKNTLVAQKKENYYHFDIHMQGENETVFFDI</sequence>
<comment type="caution">
    <text evidence="1">The sequence shown here is derived from an EMBL/GenBank/DDBJ whole genome shotgun (WGS) entry which is preliminary data.</text>
</comment>
<accession>A0AAE3GYG9</accession>
<dbReference type="InterPro" id="IPR015889">
    <property type="entry name" value="Intradiol_dOase_core"/>
</dbReference>